<feature type="transmembrane region" description="Helical" evidence="1">
    <location>
        <begin position="218"/>
        <end position="238"/>
    </location>
</feature>
<feature type="transmembrane region" description="Helical" evidence="1">
    <location>
        <begin position="80"/>
        <end position="104"/>
    </location>
</feature>
<evidence type="ECO:0000313" key="2">
    <source>
        <dbReference type="EnsemblMetazoa" id="CLYHEMP018449.1"/>
    </source>
</evidence>
<dbReference type="GeneID" id="136803082"/>
<feature type="transmembrane region" description="Helical" evidence="1">
    <location>
        <begin position="163"/>
        <end position="182"/>
    </location>
</feature>
<name>A0A7M5X6S6_9CNID</name>
<dbReference type="OrthoDB" id="10552708at2759"/>
<dbReference type="EnsemblMetazoa" id="CLYHEMT018449.1">
    <property type="protein sequence ID" value="CLYHEMP018449.1"/>
    <property type="gene ID" value="CLYHEMG018449"/>
</dbReference>
<sequence>MNCSLYLVHDTVTMVMCGFGIIVTIMAFLSNLVMALYFAQMKRHPGGMIYYKAIIGISMTASIIGQPLETANTLFKTSRLYLNLSSNFCLFFFFCATYHCIAGLTFERYFAIKLEGHKKKMEKNVLTIVLVFLVIAMCIPKFYNLYHIILARDHCKKPPASWMTITAMCTWLLYCSFSINFLTKKAIRFVESYDEIRKRKLGKTQKTNLQRLIVAKRMWLIFSIIWLPYGLVNILQTIMSEKIYEHLNAVSRGITFCSFVVIPWVYYFMDKNYAQFINKRTECFRRWIPCPRKTRIEEMRRGRASTISTVGASRIVVSTSDFPSYENKKTQPI</sequence>
<evidence type="ECO:0000313" key="3">
    <source>
        <dbReference type="Proteomes" id="UP000594262"/>
    </source>
</evidence>
<evidence type="ECO:0000256" key="1">
    <source>
        <dbReference type="SAM" id="Phobius"/>
    </source>
</evidence>
<feature type="transmembrane region" description="Helical" evidence="1">
    <location>
        <begin position="250"/>
        <end position="269"/>
    </location>
</feature>
<dbReference type="RefSeq" id="XP_066915933.1">
    <property type="nucleotide sequence ID" value="XM_067059832.1"/>
</dbReference>
<accession>A0A7M5X6S6</accession>
<organism evidence="2 3">
    <name type="scientific">Clytia hemisphaerica</name>
    <dbReference type="NCBI Taxonomy" id="252671"/>
    <lineage>
        <taxon>Eukaryota</taxon>
        <taxon>Metazoa</taxon>
        <taxon>Cnidaria</taxon>
        <taxon>Hydrozoa</taxon>
        <taxon>Hydroidolina</taxon>
        <taxon>Leptothecata</taxon>
        <taxon>Obeliida</taxon>
        <taxon>Clytiidae</taxon>
        <taxon>Clytia</taxon>
    </lineage>
</organism>
<dbReference type="Gene3D" id="1.20.1070.10">
    <property type="entry name" value="Rhodopsin 7-helix transmembrane proteins"/>
    <property type="match status" value="1"/>
</dbReference>
<feature type="transmembrane region" description="Helical" evidence="1">
    <location>
        <begin position="125"/>
        <end position="143"/>
    </location>
</feature>
<reference evidence="2" key="1">
    <citation type="submission" date="2021-01" db="UniProtKB">
        <authorList>
            <consortium name="EnsemblMetazoa"/>
        </authorList>
    </citation>
    <scope>IDENTIFICATION</scope>
</reference>
<proteinExistence type="predicted"/>
<feature type="transmembrane region" description="Helical" evidence="1">
    <location>
        <begin position="12"/>
        <end position="37"/>
    </location>
</feature>
<keyword evidence="1" id="KW-0812">Transmembrane</keyword>
<dbReference type="AlphaFoldDB" id="A0A7M5X6S6"/>
<dbReference type="CDD" id="cd00637">
    <property type="entry name" value="7tm_classA_rhodopsin-like"/>
    <property type="match status" value="1"/>
</dbReference>
<keyword evidence="1" id="KW-0472">Membrane</keyword>
<keyword evidence="3" id="KW-1185">Reference proteome</keyword>
<protein>
    <recommendedName>
        <fullName evidence="4">G-protein coupled receptors family 1 profile domain-containing protein</fullName>
    </recommendedName>
</protein>
<dbReference type="Proteomes" id="UP000594262">
    <property type="component" value="Unplaced"/>
</dbReference>
<keyword evidence="1" id="KW-1133">Transmembrane helix</keyword>
<evidence type="ECO:0008006" key="4">
    <source>
        <dbReference type="Google" id="ProtNLM"/>
    </source>
</evidence>
<dbReference type="SUPFAM" id="SSF81321">
    <property type="entry name" value="Family A G protein-coupled receptor-like"/>
    <property type="match status" value="1"/>
</dbReference>
<feature type="transmembrane region" description="Helical" evidence="1">
    <location>
        <begin position="49"/>
        <end position="68"/>
    </location>
</feature>